<name>A0A0F9Q1U2_9ZZZZ</name>
<accession>A0A0F9Q1U2</accession>
<dbReference type="InterPro" id="IPR003887">
    <property type="entry name" value="LEM_dom"/>
</dbReference>
<feature type="region of interest" description="Disordered" evidence="1">
    <location>
        <begin position="83"/>
        <end position="102"/>
    </location>
</feature>
<evidence type="ECO:0000313" key="3">
    <source>
        <dbReference type="EMBL" id="KKN30967.1"/>
    </source>
</evidence>
<evidence type="ECO:0000259" key="2">
    <source>
        <dbReference type="PROSITE" id="PS50954"/>
    </source>
</evidence>
<dbReference type="AlphaFoldDB" id="A0A0F9Q1U2"/>
<dbReference type="PROSITE" id="PS50954">
    <property type="entry name" value="LEM"/>
    <property type="match status" value="1"/>
</dbReference>
<reference evidence="3" key="1">
    <citation type="journal article" date="2015" name="Nature">
        <title>Complex archaea that bridge the gap between prokaryotes and eukaryotes.</title>
        <authorList>
            <person name="Spang A."/>
            <person name="Saw J.H."/>
            <person name="Jorgensen S.L."/>
            <person name="Zaremba-Niedzwiedzka K."/>
            <person name="Martijn J."/>
            <person name="Lind A.E."/>
            <person name="van Eijk R."/>
            <person name="Schleper C."/>
            <person name="Guy L."/>
            <person name="Ettema T.J."/>
        </authorList>
    </citation>
    <scope>NUCLEOTIDE SEQUENCE</scope>
</reference>
<organism evidence="3">
    <name type="scientific">marine sediment metagenome</name>
    <dbReference type="NCBI Taxonomy" id="412755"/>
    <lineage>
        <taxon>unclassified sequences</taxon>
        <taxon>metagenomes</taxon>
        <taxon>ecological metagenomes</taxon>
    </lineage>
</organism>
<comment type="caution">
    <text evidence="3">The sequence shown here is derived from an EMBL/GenBank/DDBJ whole genome shotgun (WGS) entry which is preliminary data.</text>
</comment>
<dbReference type="EMBL" id="LAZR01002367">
    <property type="protein sequence ID" value="KKN30967.1"/>
    <property type="molecule type" value="Genomic_DNA"/>
</dbReference>
<feature type="compositionally biased region" description="Basic and acidic residues" evidence="1">
    <location>
        <begin position="51"/>
        <end position="64"/>
    </location>
</feature>
<feature type="domain" description="LEM" evidence="2">
    <location>
        <begin position="1"/>
        <end position="42"/>
    </location>
</feature>
<feature type="region of interest" description="Disordered" evidence="1">
    <location>
        <begin position="20"/>
        <end position="74"/>
    </location>
</feature>
<protein>
    <recommendedName>
        <fullName evidence="2">LEM domain-containing protein</fullName>
    </recommendedName>
</protein>
<proteinExistence type="predicted"/>
<evidence type="ECO:0000256" key="1">
    <source>
        <dbReference type="SAM" id="MobiDB-lite"/>
    </source>
</evidence>
<gene>
    <name evidence="3" type="ORF">LCGC14_0828610</name>
</gene>
<feature type="compositionally biased region" description="Basic and acidic residues" evidence="1">
    <location>
        <begin position="20"/>
        <end position="40"/>
    </location>
</feature>
<sequence length="188" mass="20809">MAKLNKTQLVAELKKLGVEVDPAKKLTNPKLEKMLAKAEGESSGSEEDTESRETPARLKPDAPAKSEASASVTAKGDYLQKYQYGKDVPLGDPSTNPSPGSKAYRMKQALLKQEPVKIIVMREPGEAPSILKSINLNGYRLDLPKQEYLEVPEQIARIIMKSQKQQDEALKFMRIDIADDKTKKQLGA</sequence>